<reference evidence="1 2" key="1">
    <citation type="journal article" date="2012" name="Nature">
        <title>Repeated polyploidization of Gossypium genomes and the evolution of spinnable cotton fibres.</title>
        <authorList>
            <person name="Paterson A.H."/>
            <person name="Wendel J.F."/>
            <person name="Gundlach H."/>
            <person name="Guo H."/>
            <person name="Jenkins J."/>
            <person name="Jin D."/>
            <person name="Llewellyn D."/>
            <person name="Showmaker K.C."/>
            <person name="Shu S."/>
            <person name="Udall J."/>
            <person name="Yoo M.J."/>
            <person name="Byers R."/>
            <person name="Chen W."/>
            <person name="Doron-Faigenboim A."/>
            <person name="Duke M.V."/>
            <person name="Gong L."/>
            <person name="Grimwood J."/>
            <person name="Grover C."/>
            <person name="Grupp K."/>
            <person name="Hu G."/>
            <person name="Lee T.H."/>
            <person name="Li J."/>
            <person name="Lin L."/>
            <person name="Liu T."/>
            <person name="Marler B.S."/>
            <person name="Page J.T."/>
            <person name="Roberts A.W."/>
            <person name="Romanel E."/>
            <person name="Sanders W.S."/>
            <person name="Szadkowski E."/>
            <person name="Tan X."/>
            <person name="Tang H."/>
            <person name="Xu C."/>
            <person name="Wang J."/>
            <person name="Wang Z."/>
            <person name="Zhang D."/>
            <person name="Zhang L."/>
            <person name="Ashrafi H."/>
            <person name="Bedon F."/>
            <person name="Bowers J.E."/>
            <person name="Brubaker C.L."/>
            <person name="Chee P.W."/>
            <person name="Das S."/>
            <person name="Gingle A.R."/>
            <person name="Haigler C.H."/>
            <person name="Harker D."/>
            <person name="Hoffmann L.V."/>
            <person name="Hovav R."/>
            <person name="Jones D.C."/>
            <person name="Lemke C."/>
            <person name="Mansoor S."/>
            <person name="ur Rahman M."/>
            <person name="Rainville L.N."/>
            <person name="Rambani A."/>
            <person name="Reddy U.K."/>
            <person name="Rong J.K."/>
            <person name="Saranga Y."/>
            <person name="Scheffler B.E."/>
            <person name="Scheffler J.A."/>
            <person name="Stelly D.M."/>
            <person name="Triplett B.A."/>
            <person name="Van Deynze A."/>
            <person name="Vaslin M.F."/>
            <person name="Waghmare V.N."/>
            <person name="Walford S.A."/>
            <person name="Wright R.J."/>
            <person name="Zaki E.A."/>
            <person name="Zhang T."/>
            <person name="Dennis E.S."/>
            <person name="Mayer K.F."/>
            <person name="Peterson D.G."/>
            <person name="Rokhsar D.S."/>
            <person name="Wang X."/>
            <person name="Schmutz J."/>
        </authorList>
    </citation>
    <scope>NUCLEOTIDE SEQUENCE [LARGE SCALE GENOMIC DNA]</scope>
</reference>
<evidence type="ECO:0000313" key="1">
    <source>
        <dbReference type="EMBL" id="KJB12964.1"/>
    </source>
</evidence>
<dbReference type="AlphaFoldDB" id="A0A0D2Q0W3"/>
<accession>A0A0D2Q0W3</accession>
<dbReference type="Proteomes" id="UP000032304">
    <property type="component" value="Chromosome 2"/>
</dbReference>
<dbReference type="EMBL" id="CM001741">
    <property type="protein sequence ID" value="KJB12964.1"/>
    <property type="molecule type" value="Genomic_DNA"/>
</dbReference>
<evidence type="ECO:0000313" key="2">
    <source>
        <dbReference type="Proteomes" id="UP000032304"/>
    </source>
</evidence>
<dbReference type="OMA" id="YKEITHE"/>
<sequence length="172" mass="19784">MRNFPHCSGCGNPSLSCVLRKNILYSSNLGNSKSSIKWEEDIDKDNAVNLVRNFISRRISLLSSPMLEPFKYNSSSLDNLRMTLGGNLEENLHPVRSNIFRFTNLTNSSAKPSNFVPRKLRHSSVVSFPRNDKSSKKAKCRTRSFRRNVRAYKEITHEEKDVRLKTFNSFIP</sequence>
<name>A0A0D2Q0W3_GOSRA</name>
<gene>
    <name evidence="1" type="ORF">B456_002G046800</name>
</gene>
<proteinExistence type="predicted"/>
<keyword evidence="2" id="KW-1185">Reference proteome</keyword>
<dbReference type="Gramene" id="KJB12964">
    <property type="protein sequence ID" value="KJB12964"/>
    <property type="gene ID" value="B456_002G046800"/>
</dbReference>
<protein>
    <submittedName>
        <fullName evidence="1">Uncharacterized protein</fullName>
    </submittedName>
</protein>
<organism evidence="1 2">
    <name type="scientific">Gossypium raimondii</name>
    <name type="common">Peruvian cotton</name>
    <name type="synonym">Gossypium klotzschianum subsp. raimondii</name>
    <dbReference type="NCBI Taxonomy" id="29730"/>
    <lineage>
        <taxon>Eukaryota</taxon>
        <taxon>Viridiplantae</taxon>
        <taxon>Streptophyta</taxon>
        <taxon>Embryophyta</taxon>
        <taxon>Tracheophyta</taxon>
        <taxon>Spermatophyta</taxon>
        <taxon>Magnoliopsida</taxon>
        <taxon>eudicotyledons</taxon>
        <taxon>Gunneridae</taxon>
        <taxon>Pentapetalae</taxon>
        <taxon>rosids</taxon>
        <taxon>malvids</taxon>
        <taxon>Malvales</taxon>
        <taxon>Malvaceae</taxon>
        <taxon>Malvoideae</taxon>
        <taxon>Gossypium</taxon>
    </lineage>
</organism>